<organism evidence="2 3">
    <name type="scientific">Penicillium nordicum</name>
    <dbReference type="NCBI Taxonomy" id="229535"/>
    <lineage>
        <taxon>Eukaryota</taxon>
        <taxon>Fungi</taxon>
        <taxon>Dikarya</taxon>
        <taxon>Ascomycota</taxon>
        <taxon>Pezizomycotina</taxon>
        <taxon>Eurotiomycetes</taxon>
        <taxon>Eurotiomycetidae</taxon>
        <taxon>Eurotiales</taxon>
        <taxon>Aspergillaceae</taxon>
        <taxon>Penicillium</taxon>
    </lineage>
</organism>
<feature type="compositionally biased region" description="Polar residues" evidence="1">
    <location>
        <begin position="60"/>
        <end position="73"/>
    </location>
</feature>
<dbReference type="EMBL" id="LHQQ01000018">
    <property type="protein sequence ID" value="KOS47258.1"/>
    <property type="molecule type" value="Genomic_DNA"/>
</dbReference>
<keyword evidence="3" id="KW-1185">Reference proteome</keyword>
<accession>A0A0M8P8E1</accession>
<evidence type="ECO:0000256" key="1">
    <source>
        <dbReference type="SAM" id="MobiDB-lite"/>
    </source>
</evidence>
<protein>
    <submittedName>
        <fullName evidence="2">Uncharacterized protein</fullName>
    </submittedName>
</protein>
<dbReference type="Proteomes" id="UP000037696">
    <property type="component" value="Unassembled WGS sequence"/>
</dbReference>
<comment type="caution">
    <text evidence="2">The sequence shown here is derived from an EMBL/GenBank/DDBJ whole genome shotgun (WGS) entry which is preliminary data.</text>
</comment>
<sequence length="94" mass="10472">MFQHTTHYTSRIRLPRLVLFFFLFFLLTQFAYHGRAPAAAGAPPPVRPGEIGPHHARNVALNNDTGNPITPSPVQGEGFQRELHSSRSGKHWSG</sequence>
<name>A0A0M8P8E1_9EURO</name>
<proteinExistence type="predicted"/>
<evidence type="ECO:0000313" key="3">
    <source>
        <dbReference type="Proteomes" id="UP000037696"/>
    </source>
</evidence>
<dbReference type="AlphaFoldDB" id="A0A0M8P8E1"/>
<reference evidence="2 3" key="1">
    <citation type="submission" date="2015-08" db="EMBL/GenBank/DDBJ databases">
        <title>Genome sequencing of Penicillium nordicum.</title>
        <authorList>
            <person name="Nguyen H.D."/>
            <person name="Seifert K.A."/>
        </authorList>
    </citation>
    <scope>NUCLEOTIDE SEQUENCE [LARGE SCALE GENOMIC DNA]</scope>
    <source>
        <strain evidence="2 3">DAOMC 185683</strain>
    </source>
</reference>
<evidence type="ECO:0000313" key="2">
    <source>
        <dbReference type="EMBL" id="KOS47258.1"/>
    </source>
</evidence>
<feature type="region of interest" description="Disordered" evidence="1">
    <location>
        <begin position="37"/>
        <end position="94"/>
    </location>
</feature>
<gene>
    <name evidence="2" type="ORF">ACN38_g1754</name>
</gene>